<protein>
    <submittedName>
        <fullName evidence="5">Helix-turn-helix domain-containing protein</fullName>
    </submittedName>
</protein>
<dbReference type="EMBL" id="JBHSDJ010000132">
    <property type="protein sequence ID" value="MFC4249414.1"/>
    <property type="molecule type" value="Genomic_DNA"/>
</dbReference>
<feature type="domain" description="HVO-A0563 N-terminal" evidence="4">
    <location>
        <begin position="5"/>
        <end position="150"/>
    </location>
</feature>
<dbReference type="InterPro" id="IPR007050">
    <property type="entry name" value="HTH_bacterioopsin"/>
</dbReference>
<dbReference type="Pfam" id="PF24280">
    <property type="entry name" value="HVO_A0563_N"/>
    <property type="match status" value="1"/>
</dbReference>
<accession>A0ABD5P5S2</accession>
<evidence type="ECO:0000259" key="4">
    <source>
        <dbReference type="Pfam" id="PF24280"/>
    </source>
</evidence>
<organism evidence="5 6">
    <name type="scientific">Natribaculum luteum</name>
    <dbReference type="NCBI Taxonomy" id="1586232"/>
    <lineage>
        <taxon>Archaea</taxon>
        <taxon>Methanobacteriati</taxon>
        <taxon>Methanobacteriota</taxon>
        <taxon>Stenosarchaea group</taxon>
        <taxon>Halobacteria</taxon>
        <taxon>Halobacteriales</taxon>
        <taxon>Natrialbaceae</taxon>
        <taxon>Natribaculum</taxon>
    </lineage>
</organism>
<gene>
    <name evidence="5" type="ORF">ACFOZ7_21195</name>
</gene>
<dbReference type="PANTHER" id="PTHR34236">
    <property type="entry name" value="DIMETHYL SULFOXIDE REDUCTASE TRANSCRIPTIONAL ACTIVATOR"/>
    <property type="match status" value="1"/>
</dbReference>
<evidence type="ECO:0000256" key="2">
    <source>
        <dbReference type="ARBA" id="ARBA00023163"/>
    </source>
</evidence>
<proteinExistence type="predicted"/>
<evidence type="ECO:0000313" key="5">
    <source>
        <dbReference type="EMBL" id="MFC4249414.1"/>
    </source>
</evidence>
<dbReference type="RefSeq" id="WP_246970802.1">
    <property type="nucleotide sequence ID" value="NZ_CP095397.1"/>
</dbReference>
<comment type="caution">
    <text evidence="5">The sequence shown here is derived from an EMBL/GenBank/DDBJ whole genome shotgun (WGS) entry which is preliminary data.</text>
</comment>
<evidence type="ECO:0000313" key="6">
    <source>
        <dbReference type="Proteomes" id="UP001595821"/>
    </source>
</evidence>
<dbReference type="Pfam" id="PF04967">
    <property type="entry name" value="HTH_10"/>
    <property type="match status" value="1"/>
</dbReference>
<feature type="domain" description="HTH bat-type" evidence="3">
    <location>
        <begin position="161"/>
        <end position="212"/>
    </location>
</feature>
<evidence type="ECO:0000256" key="1">
    <source>
        <dbReference type="ARBA" id="ARBA00023015"/>
    </source>
</evidence>
<keyword evidence="2" id="KW-0804">Transcription</keyword>
<dbReference type="GeneID" id="71852059"/>
<sequence length="243" mass="27695">MSLYEASFRVKHECPYREISERYPDLTIREWYLSECQVLEITSSEAPTDDLLEEIDGLGTILHRSVDESGLHVVTQSCLCSLEESIIDRFEEYNCLYQPPTIHRQGWEHYTVIAFDEGDARALLRDLEDDRHVDVLAKTAIAEQQIPHSMLAPVDQLFEGLTDRQLAALQLALESGYYEQPRQTSLRELAGRTAVARSTYEEHLRKAENKLLTNAGTFLRLVTATSNDPLRVDRSGTAEQHAD</sequence>
<dbReference type="PANTHER" id="PTHR34236:SF1">
    <property type="entry name" value="DIMETHYL SULFOXIDE REDUCTASE TRANSCRIPTIONAL ACTIVATOR"/>
    <property type="match status" value="1"/>
</dbReference>
<reference evidence="5 6" key="1">
    <citation type="journal article" date="2014" name="Int. J. Syst. Evol. Microbiol.">
        <title>Complete genome sequence of Corynebacterium casei LMG S-19264T (=DSM 44701T), isolated from a smear-ripened cheese.</title>
        <authorList>
            <consortium name="US DOE Joint Genome Institute (JGI-PGF)"/>
            <person name="Walter F."/>
            <person name="Albersmeier A."/>
            <person name="Kalinowski J."/>
            <person name="Ruckert C."/>
        </authorList>
    </citation>
    <scope>NUCLEOTIDE SEQUENCE [LARGE SCALE GENOMIC DNA]</scope>
    <source>
        <strain evidence="5 6">IBRC-M 10912</strain>
    </source>
</reference>
<dbReference type="InterPro" id="IPR056531">
    <property type="entry name" value="HVO_A0563_N"/>
</dbReference>
<dbReference type="Proteomes" id="UP001595821">
    <property type="component" value="Unassembled WGS sequence"/>
</dbReference>
<name>A0ABD5P5S2_9EURY</name>
<keyword evidence="1" id="KW-0805">Transcription regulation</keyword>
<evidence type="ECO:0000259" key="3">
    <source>
        <dbReference type="Pfam" id="PF04967"/>
    </source>
</evidence>
<dbReference type="AlphaFoldDB" id="A0ABD5P5S2"/>